<evidence type="ECO:0000313" key="1">
    <source>
        <dbReference type="EMBL" id="NEK60376.1"/>
    </source>
</evidence>
<dbReference type="InterPro" id="IPR034660">
    <property type="entry name" value="DinB/YfiT-like"/>
</dbReference>
<dbReference type="Gene3D" id="1.20.120.450">
    <property type="entry name" value="dinb family like domain"/>
    <property type="match status" value="1"/>
</dbReference>
<keyword evidence="2" id="KW-1185">Reference proteome</keyword>
<dbReference type="EMBL" id="JAAGWF010000028">
    <property type="protein sequence ID" value="NEK60376.1"/>
    <property type="molecule type" value="Genomic_DNA"/>
</dbReference>
<comment type="caution">
    <text evidence="1">The sequence shown here is derived from an EMBL/GenBank/DDBJ whole genome shotgun (WGS) entry which is preliminary data.</text>
</comment>
<proteinExistence type="predicted"/>
<organism evidence="1 2">
    <name type="scientific">Geodermatophilus sabuli</name>
    <dbReference type="NCBI Taxonomy" id="1564158"/>
    <lineage>
        <taxon>Bacteria</taxon>
        <taxon>Bacillati</taxon>
        <taxon>Actinomycetota</taxon>
        <taxon>Actinomycetes</taxon>
        <taxon>Geodermatophilales</taxon>
        <taxon>Geodermatophilaceae</taxon>
        <taxon>Geodermatophilus</taxon>
    </lineage>
</organism>
<name>A0A7K3W690_9ACTN</name>
<protein>
    <submittedName>
        <fullName evidence="1">DinB family protein</fullName>
    </submittedName>
</protein>
<sequence length="168" mass="18641">MSADRTAVPRTGGERELLRAYLEFHRETLAVKCAGLSDEDLRRRAAAPSALSLLGLVRHMAEVERSWSRRVLEGQDVPWLWSAAGEHGAAFDVDGASRAEAFEAWETEIAHARRTEQAAASLEVTGRDRGSGEQYSLRRVLVHLVQEYARHNGHADLLRERIDGSVGV</sequence>
<gene>
    <name evidence="1" type="ORF">GCU56_21190</name>
</gene>
<dbReference type="InterPro" id="IPR007061">
    <property type="entry name" value="MST-like"/>
</dbReference>
<reference evidence="1 2" key="1">
    <citation type="submission" date="2020-02" db="EMBL/GenBank/DDBJ databases">
        <title>Geodermatophilus sabuli CPCC 205279 I12A-02694.</title>
        <authorList>
            <person name="Jiang Z."/>
        </authorList>
    </citation>
    <scope>NUCLEOTIDE SEQUENCE [LARGE SCALE GENOMIC DNA]</scope>
    <source>
        <strain evidence="1 2">I12A-02694</strain>
    </source>
</reference>
<dbReference type="AlphaFoldDB" id="A0A7K3W690"/>
<dbReference type="RefSeq" id="WP_163484021.1">
    <property type="nucleotide sequence ID" value="NZ_JAAGWF010000028.1"/>
</dbReference>
<dbReference type="SUPFAM" id="SSF109854">
    <property type="entry name" value="DinB/YfiT-like putative metalloenzymes"/>
    <property type="match status" value="1"/>
</dbReference>
<evidence type="ECO:0000313" key="2">
    <source>
        <dbReference type="Proteomes" id="UP000470246"/>
    </source>
</evidence>
<dbReference type="Pfam" id="PF04978">
    <property type="entry name" value="MST"/>
    <property type="match status" value="1"/>
</dbReference>
<accession>A0A7K3W690</accession>
<dbReference type="Proteomes" id="UP000470246">
    <property type="component" value="Unassembled WGS sequence"/>
</dbReference>